<reference evidence="1" key="1">
    <citation type="submission" date="2023-05" db="EMBL/GenBank/DDBJ databases">
        <title>Nepenthes gracilis genome sequencing.</title>
        <authorList>
            <person name="Fukushima K."/>
        </authorList>
    </citation>
    <scope>NUCLEOTIDE SEQUENCE</scope>
    <source>
        <strain evidence="1">SING2019-196</strain>
    </source>
</reference>
<accession>A0AAD3XSZ8</accession>
<dbReference type="EMBL" id="BSYO01000016">
    <property type="protein sequence ID" value="GMH16108.1"/>
    <property type="molecule type" value="Genomic_DNA"/>
</dbReference>
<comment type="caution">
    <text evidence="1">The sequence shown here is derived from an EMBL/GenBank/DDBJ whole genome shotgun (WGS) entry which is preliminary data.</text>
</comment>
<dbReference type="PROSITE" id="PS51257">
    <property type="entry name" value="PROKAR_LIPOPROTEIN"/>
    <property type="match status" value="1"/>
</dbReference>
<name>A0AAD3XSZ8_NEPGR</name>
<organism evidence="1 2">
    <name type="scientific">Nepenthes gracilis</name>
    <name type="common">Slender pitcher plant</name>
    <dbReference type="NCBI Taxonomy" id="150966"/>
    <lineage>
        <taxon>Eukaryota</taxon>
        <taxon>Viridiplantae</taxon>
        <taxon>Streptophyta</taxon>
        <taxon>Embryophyta</taxon>
        <taxon>Tracheophyta</taxon>
        <taxon>Spermatophyta</taxon>
        <taxon>Magnoliopsida</taxon>
        <taxon>eudicotyledons</taxon>
        <taxon>Gunneridae</taxon>
        <taxon>Pentapetalae</taxon>
        <taxon>Caryophyllales</taxon>
        <taxon>Nepenthaceae</taxon>
        <taxon>Nepenthes</taxon>
    </lineage>
</organism>
<dbReference type="AlphaFoldDB" id="A0AAD3XSZ8"/>
<gene>
    <name evidence="1" type="ORF">Nepgr_017949</name>
</gene>
<evidence type="ECO:0000313" key="2">
    <source>
        <dbReference type="Proteomes" id="UP001279734"/>
    </source>
</evidence>
<keyword evidence="2" id="KW-1185">Reference proteome</keyword>
<protein>
    <submittedName>
        <fullName evidence="1">Uncharacterized protein</fullName>
    </submittedName>
</protein>
<sequence length="302" mass="33018">MEPMFSKLIALNIAPLIVTSCFLKKSSNRALLWSITPIIVAYKGPTRVFLMDSTVSYATTKLVYLSFVALISIISPASKTTVLLQSMNPEVDALALPNGVVLSTSFGSQELLTKAVLANKELIGMFISLECEVQHLAHSSFKLEVVTSLWPRLQLRDQLLIFTIYVEISASWSEITLNGVAVAEVIAPAIDPLIGFTRLVLSKPITANVAVREEFIERLHLSLVFLCATIKLEVCQSFADPTSAIPPGSMPIVFLEFMIPKVNTATLSYAVVLGFSSSARELSNEMSSDWPFDFVALVSHTS</sequence>
<proteinExistence type="predicted"/>
<dbReference type="Proteomes" id="UP001279734">
    <property type="component" value="Unassembled WGS sequence"/>
</dbReference>
<evidence type="ECO:0000313" key="1">
    <source>
        <dbReference type="EMBL" id="GMH16108.1"/>
    </source>
</evidence>